<accession>A0AAW1U8N8</accession>
<evidence type="ECO:0000313" key="2">
    <source>
        <dbReference type="EMBL" id="KAK9877453.1"/>
    </source>
</evidence>
<reference evidence="2 3" key="1">
    <citation type="submission" date="2023-03" db="EMBL/GenBank/DDBJ databases">
        <title>Genome insight into feeding habits of ladybird beetles.</title>
        <authorList>
            <person name="Li H.-S."/>
            <person name="Huang Y.-H."/>
            <person name="Pang H."/>
        </authorList>
    </citation>
    <scope>NUCLEOTIDE SEQUENCE [LARGE SCALE GENOMIC DNA]</scope>
    <source>
        <strain evidence="2">SYSU_2023b</strain>
        <tissue evidence="2">Whole body</tissue>
    </source>
</reference>
<gene>
    <name evidence="2" type="ORF">WA026_018564</name>
</gene>
<comment type="caution">
    <text evidence="2">The sequence shown here is derived from an EMBL/GenBank/DDBJ whole genome shotgun (WGS) entry which is preliminary data.</text>
</comment>
<name>A0AAW1U8N8_9CUCU</name>
<proteinExistence type="predicted"/>
<feature type="compositionally biased region" description="Basic and acidic residues" evidence="1">
    <location>
        <begin position="253"/>
        <end position="264"/>
    </location>
</feature>
<dbReference type="AlphaFoldDB" id="A0AAW1U8N8"/>
<evidence type="ECO:0000256" key="1">
    <source>
        <dbReference type="SAM" id="MobiDB-lite"/>
    </source>
</evidence>
<dbReference type="EMBL" id="JARQZJ010000042">
    <property type="protein sequence ID" value="KAK9877453.1"/>
    <property type="molecule type" value="Genomic_DNA"/>
</dbReference>
<organism evidence="2 3">
    <name type="scientific">Henosepilachna vigintioctopunctata</name>
    <dbReference type="NCBI Taxonomy" id="420089"/>
    <lineage>
        <taxon>Eukaryota</taxon>
        <taxon>Metazoa</taxon>
        <taxon>Ecdysozoa</taxon>
        <taxon>Arthropoda</taxon>
        <taxon>Hexapoda</taxon>
        <taxon>Insecta</taxon>
        <taxon>Pterygota</taxon>
        <taxon>Neoptera</taxon>
        <taxon>Endopterygota</taxon>
        <taxon>Coleoptera</taxon>
        <taxon>Polyphaga</taxon>
        <taxon>Cucujiformia</taxon>
        <taxon>Coccinelloidea</taxon>
        <taxon>Coccinellidae</taxon>
        <taxon>Epilachninae</taxon>
        <taxon>Epilachnini</taxon>
        <taxon>Henosepilachna</taxon>
    </lineage>
</organism>
<protein>
    <submittedName>
        <fullName evidence="2">Uncharacterized protein</fullName>
    </submittedName>
</protein>
<evidence type="ECO:0000313" key="3">
    <source>
        <dbReference type="Proteomes" id="UP001431783"/>
    </source>
</evidence>
<feature type="region of interest" description="Disordered" evidence="1">
    <location>
        <begin position="236"/>
        <end position="270"/>
    </location>
</feature>
<dbReference type="Proteomes" id="UP001431783">
    <property type="component" value="Unassembled WGS sequence"/>
</dbReference>
<keyword evidence="3" id="KW-1185">Reference proteome</keyword>
<sequence>MKILESDKTDVKNNITYQYPLRSSNLPMYKSLPTVEKMKNSSKYSLESIDSRSRSKDDIKINSRRILSSTMNNEESAQFHNIENTTFSFNNHYFKFQTQKKSVNSTHGFFGSNGGRQSDIEYEDVPISEMPIKDSSTNEVHLKTIKNRRIDPTLIKELPNLTEDSMNNFTSNLSEESELIGDKVDKNNLYVPNEDYLPSEWKRRKRDIRLDSKYRDNARKKRLNWFWPIKSSYGQNTPQNEEYDQFDPNEASDSGKENSERFKDNSAGVDNNYEDFSVDVEDYDRKKRQLNSFAPVFSGGNQKTYGYAGSQRLHYLPESRARRYVDGWYREPHRELLTDMSDVELFGALPQSYAGELNRYKRVKRGKWGRY</sequence>